<comment type="caution">
    <text evidence="1">The sequence shown here is derived from an EMBL/GenBank/DDBJ whole genome shotgun (WGS) entry which is preliminary data.</text>
</comment>
<dbReference type="EMBL" id="BSUL01000001">
    <property type="protein sequence ID" value="GMA28324.1"/>
    <property type="molecule type" value="Genomic_DNA"/>
</dbReference>
<gene>
    <name evidence="1" type="ORF">GCM10025874_15770</name>
</gene>
<dbReference type="RefSeq" id="WP_284231680.1">
    <property type="nucleotide sequence ID" value="NZ_BSUL01000001.1"/>
</dbReference>
<organism evidence="1 2">
    <name type="scientific">Arenivirga flava</name>
    <dbReference type="NCBI Taxonomy" id="1930060"/>
    <lineage>
        <taxon>Bacteria</taxon>
        <taxon>Bacillati</taxon>
        <taxon>Actinomycetota</taxon>
        <taxon>Actinomycetes</taxon>
        <taxon>Micrococcales</taxon>
        <taxon>Microbacteriaceae</taxon>
        <taxon>Arenivirga</taxon>
    </lineage>
</organism>
<keyword evidence="2" id="KW-1185">Reference proteome</keyword>
<sequence>MPTRDDIQHCLLTSLRRLGDARSVEHGVVTSAATGALALIDPASLGPRARFALRLANAGLGAAVVWASLRDEPQLQDQPGLRGGLTAGAAGLTLAAAELGEAADARFQQRLQRAGVPAPRLAMALGAVAATAASWWFSKRSADQRELEELERLFDDEQPALEEQLVDIPAPARALVEALLERSEDHGSYELRAQLKLARAVEYLGEDEEAFYPGIGFAIPEGSPLAVPGNANFPVVGRYTALDDRSFDVAVTVLDGRLANLFVQPAADWTEQQHLEWFEQGRDVQELPGWPTPAQLEFLVETREGLKPLG</sequence>
<protein>
    <submittedName>
        <fullName evidence="1">Uncharacterized protein</fullName>
    </submittedName>
</protein>
<dbReference type="Proteomes" id="UP001157160">
    <property type="component" value="Unassembled WGS sequence"/>
</dbReference>
<name>A0AA37UG71_9MICO</name>
<accession>A0AA37UG71</accession>
<evidence type="ECO:0000313" key="2">
    <source>
        <dbReference type="Proteomes" id="UP001157160"/>
    </source>
</evidence>
<dbReference type="AlphaFoldDB" id="A0AA37UG71"/>
<evidence type="ECO:0000313" key="1">
    <source>
        <dbReference type="EMBL" id="GMA28324.1"/>
    </source>
</evidence>
<reference evidence="1 2" key="1">
    <citation type="journal article" date="2014" name="Int. J. Syst. Evol. Microbiol.">
        <title>Complete genome sequence of Corynebacterium casei LMG S-19264T (=DSM 44701T), isolated from a smear-ripened cheese.</title>
        <authorList>
            <consortium name="US DOE Joint Genome Institute (JGI-PGF)"/>
            <person name="Walter F."/>
            <person name="Albersmeier A."/>
            <person name="Kalinowski J."/>
            <person name="Ruckert C."/>
        </authorList>
    </citation>
    <scope>NUCLEOTIDE SEQUENCE [LARGE SCALE GENOMIC DNA]</scope>
    <source>
        <strain evidence="1 2">NBRC 112289</strain>
    </source>
</reference>
<proteinExistence type="predicted"/>